<dbReference type="EMBL" id="CAJJDO010000091">
    <property type="protein sequence ID" value="CAD8188183.1"/>
    <property type="molecule type" value="Genomic_DNA"/>
</dbReference>
<proteinExistence type="predicted"/>
<reference evidence="1" key="1">
    <citation type="submission" date="2021-01" db="EMBL/GenBank/DDBJ databases">
        <authorList>
            <consortium name="Genoscope - CEA"/>
            <person name="William W."/>
        </authorList>
    </citation>
    <scope>NUCLEOTIDE SEQUENCE</scope>
</reference>
<evidence type="ECO:0000313" key="1">
    <source>
        <dbReference type="EMBL" id="CAD8188183.1"/>
    </source>
</evidence>
<dbReference type="Proteomes" id="UP000689195">
    <property type="component" value="Unassembled WGS sequence"/>
</dbReference>
<protein>
    <submittedName>
        <fullName evidence="1">Uncharacterized protein</fullName>
    </submittedName>
</protein>
<accession>A0A8S1WFV8</accession>
<organism evidence="1 2">
    <name type="scientific">Paramecium pentaurelia</name>
    <dbReference type="NCBI Taxonomy" id="43138"/>
    <lineage>
        <taxon>Eukaryota</taxon>
        <taxon>Sar</taxon>
        <taxon>Alveolata</taxon>
        <taxon>Ciliophora</taxon>
        <taxon>Intramacronucleata</taxon>
        <taxon>Oligohymenophorea</taxon>
        <taxon>Peniculida</taxon>
        <taxon>Parameciidae</taxon>
        <taxon>Paramecium</taxon>
    </lineage>
</organism>
<evidence type="ECO:0000313" key="2">
    <source>
        <dbReference type="Proteomes" id="UP000689195"/>
    </source>
</evidence>
<keyword evidence="2" id="KW-1185">Reference proteome</keyword>
<comment type="caution">
    <text evidence="1">The sequence shown here is derived from an EMBL/GenBank/DDBJ whole genome shotgun (WGS) entry which is preliminary data.</text>
</comment>
<name>A0A8S1WFV8_9CILI</name>
<gene>
    <name evidence="1" type="ORF">PPENT_87.1.T0910009</name>
</gene>
<sequence length="124" mass="14633">MKAQNIQNLPTKVTQLIIVILEPPYNKFVMKRGINLLLEIICININYNERNDFFMNWPSWPLNRKFALQLFYLEYNIQLDGTVPTDRILEGLNSQIDSLFSLSQYGSLFQELFSLMKIQQQQTL</sequence>
<dbReference type="AlphaFoldDB" id="A0A8S1WFV8"/>